<dbReference type="InterPro" id="IPR036465">
    <property type="entry name" value="vWFA_dom_sf"/>
</dbReference>
<feature type="domain" description="DUF58" evidence="1">
    <location>
        <begin position="52"/>
        <end position="248"/>
    </location>
</feature>
<accession>A0A517T8W6</accession>
<proteinExistence type="predicted"/>
<evidence type="ECO:0000313" key="3">
    <source>
        <dbReference type="Proteomes" id="UP000319976"/>
    </source>
</evidence>
<sequence length="299" mass="33873">MTATGRQITPLFPNHVLTRLERLRLRPRKRLTNHSRGDHLAGRGGASTEFEDYRDYVAGDDMRRVDWNIFSRLNRPYVKLYRHEEEMHVVVIVDGSSSMNFEGKFELASQLAAAFGVVTLLGGERLSMYGCAGEENRIERLHPCAGRVSMRRMLSFVEGLPSGGPAMIDTAVDEVLKHHSGKGMAVILSDFLTWGDLRRPFNRLFGAGLEVCALQIISPSEHEPVLEGDMRLVDSETGHTLDITSARDLVDIYQEHRLALQQELAGLCRQRNGRVMTVRADLRLEDLLFDRLRRQGWFG</sequence>
<dbReference type="PANTHER" id="PTHR33608">
    <property type="entry name" value="BLL2464 PROTEIN"/>
    <property type="match status" value="1"/>
</dbReference>
<organism evidence="2 3">
    <name type="scientific">Calycomorphotria hydatis</name>
    <dbReference type="NCBI Taxonomy" id="2528027"/>
    <lineage>
        <taxon>Bacteria</taxon>
        <taxon>Pseudomonadati</taxon>
        <taxon>Planctomycetota</taxon>
        <taxon>Planctomycetia</taxon>
        <taxon>Planctomycetales</taxon>
        <taxon>Planctomycetaceae</taxon>
        <taxon>Calycomorphotria</taxon>
    </lineage>
</organism>
<dbReference type="AlphaFoldDB" id="A0A517T8W6"/>
<evidence type="ECO:0000259" key="1">
    <source>
        <dbReference type="Pfam" id="PF01882"/>
    </source>
</evidence>
<name>A0A517T8W6_9PLAN</name>
<evidence type="ECO:0000313" key="2">
    <source>
        <dbReference type="EMBL" id="QDT64807.1"/>
    </source>
</evidence>
<dbReference type="EMBL" id="CP036316">
    <property type="protein sequence ID" value="QDT64807.1"/>
    <property type="molecule type" value="Genomic_DNA"/>
</dbReference>
<protein>
    <recommendedName>
        <fullName evidence="1">DUF58 domain-containing protein</fullName>
    </recommendedName>
</protein>
<reference evidence="2 3" key="1">
    <citation type="submission" date="2019-02" db="EMBL/GenBank/DDBJ databases">
        <title>Deep-cultivation of Planctomycetes and their phenomic and genomic characterization uncovers novel biology.</title>
        <authorList>
            <person name="Wiegand S."/>
            <person name="Jogler M."/>
            <person name="Boedeker C."/>
            <person name="Pinto D."/>
            <person name="Vollmers J."/>
            <person name="Rivas-Marin E."/>
            <person name="Kohn T."/>
            <person name="Peeters S.H."/>
            <person name="Heuer A."/>
            <person name="Rast P."/>
            <person name="Oberbeckmann S."/>
            <person name="Bunk B."/>
            <person name="Jeske O."/>
            <person name="Meyerdierks A."/>
            <person name="Storesund J.E."/>
            <person name="Kallscheuer N."/>
            <person name="Luecker S."/>
            <person name="Lage O.M."/>
            <person name="Pohl T."/>
            <person name="Merkel B.J."/>
            <person name="Hornburger P."/>
            <person name="Mueller R.-W."/>
            <person name="Bruemmer F."/>
            <person name="Labrenz M."/>
            <person name="Spormann A.M."/>
            <person name="Op den Camp H."/>
            <person name="Overmann J."/>
            <person name="Amann R."/>
            <person name="Jetten M.S.M."/>
            <person name="Mascher T."/>
            <person name="Medema M.H."/>
            <person name="Devos D.P."/>
            <person name="Kaster A.-K."/>
            <person name="Ovreas L."/>
            <person name="Rohde M."/>
            <person name="Galperin M.Y."/>
            <person name="Jogler C."/>
        </authorList>
    </citation>
    <scope>NUCLEOTIDE SEQUENCE [LARGE SCALE GENOMIC DNA]</scope>
    <source>
        <strain evidence="2 3">V22</strain>
    </source>
</reference>
<dbReference type="KEGG" id="chya:V22_20500"/>
<dbReference type="OrthoDB" id="9780819at2"/>
<keyword evidence="3" id="KW-1185">Reference proteome</keyword>
<dbReference type="InterPro" id="IPR002881">
    <property type="entry name" value="DUF58"/>
</dbReference>
<dbReference type="Pfam" id="PF01882">
    <property type="entry name" value="DUF58"/>
    <property type="match status" value="1"/>
</dbReference>
<dbReference type="SUPFAM" id="SSF53300">
    <property type="entry name" value="vWA-like"/>
    <property type="match status" value="1"/>
</dbReference>
<dbReference type="RefSeq" id="WP_145262269.1">
    <property type="nucleotide sequence ID" value="NZ_CP036316.1"/>
</dbReference>
<gene>
    <name evidence="2" type="ORF">V22_20500</name>
</gene>
<dbReference type="Proteomes" id="UP000319976">
    <property type="component" value="Chromosome"/>
</dbReference>
<dbReference type="PANTHER" id="PTHR33608:SF7">
    <property type="entry name" value="DUF58 DOMAIN-CONTAINING PROTEIN"/>
    <property type="match status" value="1"/>
</dbReference>